<organism evidence="2">
    <name type="scientific">Bacillus thuringiensis subsp. israelensis</name>
    <dbReference type="NCBI Taxonomy" id="1430"/>
    <lineage>
        <taxon>Bacteria</taxon>
        <taxon>Bacillati</taxon>
        <taxon>Bacillota</taxon>
        <taxon>Bacilli</taxon>
        <taxon>Bacillales</taxon>
        <taxon>Bacillaceae</taxon>
        <taxon>Bacillus</taxon>
        <taxon>Bacillus cereus group</taxon>
    </lineage>
</organism>
<gene>
    <name evidence="2" type="ORF">ATN07_34480</name>
</gene>
<keyword evidence="1" id="KW-0812">Transmembrane</keyword>
<keyword evidence="1" id="KW-0472">Membrane</keyword>
<dbReference type="EMBL" id="CP013280">
    <property type="protein sequence ID" value="AND28813.1"/>
    <property type="molecule type" value="Genomic_DNA"/>
</dbReference>
<reference evidence="2" key="1">
    <citation type="journal article" date="2017" name="Res. Microbiol.">
        <title>Comparative genomics of extrachromosomal elements in Bacillus thuringiensis subsp. israelensis.</title>
        <authorList>
            <person name="Bolotin A."/>
            <person name="Gillis A."/>
            <person name="Sanchis V."/>
            <person name="Nielsen-LeRoux C."/>
            <person name="Mahillon J."/>
            <person name="Lereclus D."/>
            <person name="Sorokin A."/>
        </authorList>
    </citation>
    <scope>NUCLEOTIDE SEQUENCE</scope>
    <source>
        <strain evidence="2">AM65-52</strain>
        <plasmid evidence="2">pAM65-52-5-100K</plasmid>
    </source>
</reference>
<feature type="transmembrane region" description="Helical" evidence="1">
    <location>
        <begin position="6"/>
        <end position="24"/>
    </location>
</feature>
<proteinExistence type="predicted"/>
<feature type="transmembrane region" description="Helical" evidence="1">
    <location>
        <begin position="66"/>
        <end position="88"/>
    </location>
</feature>
<evidence type="ECO:0000256" key="1">
    <source>
        <dbReference type="SAM" id="Phobius"/>
    </source>
</evidence>
<evidence type="ECO:0000313" key="2">
    <source>
        <dbReference type="EMBL" id="AND28813.1"/>
    </source>
</evidence>
<protein>
    <submittedName>
        <fullName evidence="2">Uncharacterized protein</fullName>
    </submittedName>
</protein>
<feature type="transmembrane region" description="Helical" evidence="1">
    <location>
        <begin position="36"/>
        <end position="54"/>
    </location>
</feature>
<dbReference type="RefSeq" id="WP_000636250.1">
    <property type="nucleotide sequence ID" value="NZ_CP013280.1"/>
</dbReference>
<sequence length="98" mass="11526">MIVLGIGLSVLLIAFLFIQVYPFHKQKLEQRKYDEYGIWIIICTGVCLYVSHHFLQENMWQWGLKIVGATFFTGFSIGCVGKQCIYDFQHKKFPFQKK</sequence>
<name>A0A160LKR1_BACTI</name>
<accession>A0A160LKR1</accession>
<keyword evidence="2" id="KW-0614">Plasmid</keyword>
<geneLocation type="plasmid" evidence="2">
    <name>pAM65-52-5-100K</name>
</geneLocation>
<dbReference type="AlphaFoldDB" id="A0A160LKR1"/>
<keyword evidence="1" id="KW-1133">Transmembrane helix</keyword>